<dbReference type="NCBIfam" id="TIGR02072">
    <property type="entry name" value="BioC"/>
    <property type="match status" value="1"/>
</dbReference>
<keyword evidence="7 8" id="KW-0093">Biotin biosynthesis</keyword>
<dbReference type="HOGENOM" id="CLU_046586_2_1_6"/>
<comment type="caution">
    <text evidence="10">The sequence shown here is derived from an EMBL/GenBank/DDBJ whole genome shotgun (WGS) entry which is preliminary data.</text>
</comment>
<sequence>MNLEYGIDKRQVAKAFNRAAAHYDEVAILQRRVGEQLLERLDLVKLSPAVILDAGTGTGLQAEGLLNRYGEARLIALDLAPEMLHRAQQRLKGSLPQMLGGILKTVWPPFHRRYYHFVCGDAEGLPLANQSVDLIFSNLTLQWCSALDAAFAEFQRVLKPGGLLTFTTFGPDTLKELRAAWSEVDAYWHVNPFMDMHDIGDGLVRARFIKPVMDVERYTLTYPDVYKLMGDLKRLGAQTVGSGRQGKLMGKARQRKMAQSYETWREGGQLPASFEVVYGHAWKTTLQRHTPEGAVPISFHAPKGRSKNI</sequence>
<dbReference type="UniPathway" id="UPA00078"/>
<evidence type="ECO:0000256" key="6">
    <source>
        <dbReference type="ARBA" id="ARBA00022691"/>
    </source>
</evidence>
<comment type="pathway">
    <text evidence="2 8">Cofactor biosynthesis; biotin biosynthesis.</text>
</comment>
<dbReference type="Proteomes" id="UP000028839">
    <property type="component" value="Unassembled WGS sequence"/>
</dbReference>
<evidence type="ECO:0000256" key="1">
    <source>
        <dbReference type="ARBA" id="ARBA00000852"/>
    </source>
</evidence>
<comment type="catalytic activity">
    <reaction evidence="1 8">
        <text>malonyl-[ACP] + S-adenosyl-L-methionine = malonyl-[ACP] methyl ester + S-adenosyl-L-homocysteine</text>
        <dbReference type="Rhea" id="RHEA:17105"/>
        <dbReference type="Rhea" id="RHEA-COMP:9623"/>
        <dbReference type="Rhea" id="RHEA-COMP:9954"/>
        <dbReference type="ChEBI" id="CHEBI:57856"/>
        <dbReference type="ChEBI" id="CHEBI:59789"/>
        <dbReference type="ChEBI" id="CHEBI:78449"/>
        <dbReference type="ChEBI" id="CHEBI:78845"/>
        <dbReference type="EC" id="2.1.1.197"/>
    </reaction>
</comment>
<dbReference type="PANTHER" id="PTHR13090">
    <property type="entry name" value="ARGININE-HYDROXYLASE NDUFAF5, MITOCHONDRIAL"/>
    <property type="match status" value="1"/>
</dbReference>
<dbReference type="EMBL" id="JPGN01000069">
    <property type="protein sequence ID" value="KFI18981.1"/>
    <property type="molecule type" value="Genomic_DNA"/>
</dbReference>
<feature type="domain" description="Methyltransferase type 11" evidence="9">
    <location>
        <begin position="52"/>
        <end position="165"/>
    </location>
</feature>
<evidence type="ECO:0000256" key="8">
    <source>
        <dbReference type="HAMAP-Rule" id="MF_00835"/>
    </source>
</evidence>
<evidence type="ECO:0000313" key="10">
    <source>
        <dbReference type="EMBL" id="KFI18981.1"/>
    </source>
</evidence>
<keyword evidence="5 8" id="KW-0808">Transferase</keyword>
<dbReference type="HAMAP" id="MF_00835">
    <property type="entry name" value="BioC"/>
    <property type="match status" value="1"/>
</dbReference>
<organism evidence="10 11">
    <name type="scientific">Nitrosococcus oceani C-27</name>
    <dbReference type="NCBI Taxonomy" id="314279"/>
    <lineage>
        <taxon>Bacteria</taxon>
        <taxon>Pseudomonadati</taxon>
        <taxon>Pseudomonadota</taxon>
        <taxon>Gammaproteobacteria</taxon>
        <taxon>Chromatiales</taxon>
        <taxon>Chromatiaceae</taxon>
        <taxon>Nitrosococcus</taxon>
    </lineage>
</organism>
<name>A0A0E2Z162_9GAMM</name>
<comment type="similarity">
    <text evidence="8">Belongs to the methyltransferase superfamily.</text>
</comment>
<dbReference type="CDD" id="cd02440">
    <property type="entry name" value="AdoMet_MTases"/>
    <property type="match status" value="1"/>
</dbReference>
<dbReference type="InterPro" id="IPR011814">
    <property type="entry name" value="BioC"/>
</dbReference>
<dbReference type="GO" id="GO:0009102">
    <property type="term" value="P:biotin biosynthetic process"/>
    <property type="evidence" value="ECO:0007669"/>
    <property type="project" value="UniProtKB-UniRule"/>
</dbReference>
<evidence type="ECO:0000256" key="2">
    <source>
        <dbReference type="ARBA" id="ARBA00004746"/>
    </source>
</evidence>
<evidence type="ECO:0000259" key="9">
    <source>
        <dbReference type="Pfam" id="PF08241"/>
    </source>
</evidence>
<accession>A0A0E2Z162</accession>
<dbReference type="InterPro" id="IPR013216">
    <property type="entry name" value="Methyltransf_11"/>
</dbReference>
<dbReference type="Pfam" id="PF08241">
    <property type="entry name" value="Methyltransf_11"/>
    <property type="match status" value="1"/>
</dbReference>
<dbReference type="GO" id="GO:0010340">
    <property type="term" value="F:carboxyl-O-methyltransferase activity"/>
    <property type="evidence" value="ECO:0007669"/>
    <property type="project" value="UniProtKB-UniRule"/>
</dbReference>
<reference evidence="10 11" key="1">
    <citation type="submission" date="2014-07" db="EMBL/GenBank/DDBJ databases">
        <title>Comparative analysis of Nitrosococcus oceani genome inventories of strains from Pacific and Atlantic gyres.</title>
        <authorList>
            <person name="Lim C.K."/>
            <person name="Wang L."/>
            <person name="Sayavedra-Soto L.A."/>
            <person name="Klotz M.G."/>
        </authorList>
    </citation>
    <scope>NUCLEOTIDE SEQUENCE [LARGE SCALE GENOMIC DNA]</scope>
    <source>
        <strain evidence="10 11">C-27</strain>
    </source>
</reference>
<dbReference type="GO" id="GO:0102130">
    <property type="term" value="F:malonyl-CoA methyltransferase activity"/>
    <property type="evidence" value="ECO:0007669"/>
    <property type="project" value="UniProtKB-EC"/>
</dbReference>
<keyword evidence="6 8" id="KW-0949">S-adenosyl-L-methionine</keyword>
<dbReference type="InterPro" id="IPR050602">
    <property type="entry name" value="Malonyl-ACP_OMT"/>
</dbReference>
<evidence type="ECO:0000256" key="4">
    <source>
        <dbReference type="ARBA" id="ARBA00022603"/>
    </source>
</evidence>
<comment type="function">
    <text evidence="8">Converts the free carboxyl group of a malonyl-thioester to its methyl ester by transfer of a methyl group from S-adenosyl-L-methionine (SAM). It allows to synthesize pimeloyl-ACP via the fatty acid synthetic pathway.</text>
</comment>
<protein>
    <recommendedName>
        <fullName evidence="3 8">Malonyl-[acyl-carrier protein] O-methyltransferase</fullName>
        <shortName evidence="8">Malonyl-ACP O-methyltransferase</shortName>
        <ecNumber evidence="3 8">2.1.1.197</ecNumber>
    </recommendedName>
    <alternativeName>
        <fullName evidence="8">Biotin synthesis protein BioC</fullName>
    </alternativeName>
</protein>
<dbReference type="SUPFAM" id="SSF53335">
    <property type="entry name" value="S-adenosyl-L-methionine-dependent methyltransferases"/>
    <property type="match status" value="1"/>
</dbReference>
<evidence type="ECO:0000256" key="5">
    <source>
        <dbReference type="ARBA" id="ARBA00022679"/>
    </source>
</evidence>
<dbReference type="EC" id="2.1.1.197" evidence="3 8"/>
<evidence type="ECO:0000256" key="3">
    <source>
        <dbReference type="ARBA" id="ARBA00012327"/>
    </source>
</evidence>
<dbReference type="Gene3D" id="3.40.50.150">
    <property type="entry name" value="Vaccinia Virus protein VP39"/>
    <property type="match status" value="1"/>
</dbReference>
<gene>
    <name evidence="8" type="primary">bioC</name>
    <name evidence="10" type="ORF">IB75_11185</name>
</gene>
<keyword evidence="4 8" id="KW-0489">Methyltransferase</keyword>
<dbReference type="InterPro" id="IPR029063">
    <property type="entry name" value="SAM-dependent_MTases_sf"/>
</dbReference>
<dbReference type="GO" id="GO:0008757">
    <property type="term" value="F:S-adenosylmethionine-dependent methyltransferase activity"/>
    <property type="evidence" value="ECO:0007669"/>
    <property type="project" value="InterPro"/>
</dbReference>
<evidence type="ECO:0000313" key="11">
    <source>
        <dbReference type="Proteomes" id="UP000028839"/>
    </source>
</evidence>
<evidence type="ECO:0000256" key="7">
    <source>
        <dbReference type="ARBA" id="ARBA00022756"/>
    </source>
</evidence>
<dbReference type="PANTHER" id="PTHR13090:SF1">
    <property type="entry name" value="ARGININE-HYDROXYLASE NDUFAF5, MITOCHONDRIAL"/>
    <property type="match status" value="1"/>
</dbReference>
<dbReference type="GO" id="GO:0032259">
    <property type="term" value="P:methylation"/>
    <property type="evidence" value="ECO:0007669"/>
    <property type="project" value="UniProtKB-KW"/>
</dbReference>
<dbReference type="OrthoDB" id="9760689at2"/>
<proteinExistence type="inferred from homology"/>
<dbReference type="AlphaFoldDB" id="A0A0E2Z162"/>